<dbReference type="PANTHER" id="PTHR31859">
    <property type="entry name" value="TETRATRICOPEPTIDE REPEAT PROTEIN 39 FAMILY MEMBER"/>
    <property type="match status" value="1"/>
</dbReference>
<dbReference type="PANTHER" id="PTHR31859:SF1">
    <property type="entry name" value="TETRATRICOPEPTIDE REPEAT PROTEIN 39C"/>
    <property type="match status" value="1"/>
</dbReference>
<dbReference type="InterPro" id="IPR019734">
    <property type="entry name" value="TPR_rpt"/>
</dbReference>
<keyword evidence="1" id="KW-0802">TPR repeat</keyword>
<feature type="signal peptide" evidence="2">
    <location>
        <begin position="1"/>
        <end position="21"/>
    </location>
</feature>
<dbReference type="Proteomes" id="UP000185924">
    <property type="component" value="Unassembled WGS sequence"/>
</dbReference>
<dbReference type="AlphaFoldDB" id="A0A1N6X4G2"/>
<keyword evidence="2" id="KW-0732">Signal</keyword>
<dbReference type="PROSITE" id="PS50005">
    <property type="entry name" value="TPR"/>
    <property type="match status" value="1"/>
</dbReference>
<dbReference type="Gene3D" id="1.25.40.10">
    <property type="entry name" value="Tetratricopeptide repeat domain"/>
    <property type="match status" value="1"/>
</dbReference>
<reference evidence="4" key="1">
    <citation type="submission" date="2017-01" db="EMBL/GenBank/DDBJ databases">
        <authorList>
            <person name="Varghese N."/>
            <person name="Submissions S."/>
        </authorList>
    </citation>
    <scope>NUCLEOTIDE SEQUENCE [LARGE SCALE GENOMIC DNA]</scope>
    <source>
        <strain evidence="4">DM9</strain>
    </source>
</reference>
<dbReference type="InterPro" id="IPR011990">
    <property type="entry name" value="TPR-like_helical_dom_sf"/>
</dbReference>
<evidence type="ECO:0000256" key="1">
    <source>
        <dbReference type="PROSITE-ProRule" id="PRU00339"/>
    </source>
</evidence>
<dbReference type="InterPro" id="IPR019412">
    <property type="entry name" value="IML2/TPR_39"/>
</dbReference>
<accession>A0A1N6X4G2</accession>
<dbReference type="SUPFAM" id="SSF48452">
    <property type="entry name" value="TPR-like"/>
    <property type="match status" value="1"/>
</dbReference>
<evidence type="ECO:0000313" key="3">
    <source>
        <dbReference type="EMBL" id="SIQ97205.1"/>
    </source>
</evidence>
<name>A0A1N6X4G2_9BACT</name>
<dbReference type="SMART" id="SM00028">
    <property type="entry name" value="TPR"/>
    <property type="match status" value="2"/>
</dbReference>
<dbReference type="EMBL" id="FTNM01000002">
    <property type="protein sequence ID" value="SIQ97205.1"/>
    <property type="molecule type" value="Genomic_DNA"/>
</dbReference>
<evidence type="ECO:0000256" key="2">
    <source>
        <dbReference type="SAM" id="SignalP"/>
    </source>
</evidence>
<evidence type="ECO:0000313" key="4">
    <source>
        <dbReference type="Proteomes" id="UP000185924"/>
    </source>
</evidence>
<gene>
    <name evidence="3" type="ORF">SAMN05421545_1920</name>
</gene>
<protein>
    <submittedName>
        <fullName evidence="3">Uncharacterized protein</fullName>
    </submittedName>
</protein>
<sequence length="492" mass="56191">MAFAHPFFLLLSLFLSLPAQATSVYGPIMRQAYEATISLRIPEGRRLIQQELLHHPDNAAAILIANQQDFLTWAIQQNPEVYAGLLTRQEKRLQQLGSLQESSAWVGYALAEVRLQIALSKLLQGNKLGAAWDLRQAYLQYSANNRQYPDFLPNRKTLGALQVLIGSVPDSYRVLLNIIGMHGSIETGMANLKAAATRDNPFREEAQLLQILLLHLVDPEADEVAGSSMLQLSRQHPNNLLYAFTAMHVLKKTKKSETALQVYQRRPHQAGYLSFPYLHHMAADLYLYKGDFNNSIKLNQLFLTQHKGEHYLKAANYKLYLAHWLGGHAQQAEKHLTQIGLAGRTEMEEDAYAARFAKEQVKPNRYLMLARLQSDGGYYQEALGMLNQMPMKQDTAPTERAEYYYRKARIYHGMEKLQQAKQHYEQAIEASRQTTLYFAPYSALQLGYIYQDEQKPELARQWFSRALAYKGHDYKNSIDGKAKLALQTLNKL</sequence>
<dbReference type="STRING" id="1077936.SAMN05421545_1920"/>
<dbReference type="Pfam" id="PF13181">
    <property type="entry name" value="TPR_8"/>
    <property type="match status" value="1"/>
</dbReference>
<proteinExistence type="predicted"/>
<feature type="chain" id="PRO_5009939383" evidence="2">
    <location>
        <begin position="22"/>
        <end position="492"/>
    </location>
</feature>
<dbReference type="Pfam" id="PF10300">
    <property type="entry name" value="Iml2-TPR_39"/>
    <property type="match status" value="1"/>
</dbReference>
<feature type="repeat" description="TPR" evidence="1">
    <location>
        <begin position="401"/>
        <end position="434"/>
    </location>
</feature>
<keyword evidence="4" id="KW-1185">Reference proteome</keyword>
<organism evidence="3 4">
    <name type="scientific">Pontibacter lucknowensis</name>
    <dbReference type="NCBI Taxonomy" id="1077936"/>
    <lineage>
        <taxon>Bacteria</taxon>
        <taxon>Pseudomonadati</taxon>
        <taxon>Bacteroidota</taxon>
        <taxon>Cytophagia</taxon>
        <taxon>Cytophagales</taxon>
        <taxon>Hymenobacteraceae</taxon>
        <taxon>Pontibacter</taxon>
    </lineage>
</organism>